<sequence length="310" mass="34514">MRAPSSRFCRPLLAPSPSSPSPSSLSLPPPSRMKANSFARVNPANVGYYRPLSRSQQRGYQPLDTSHPVFGLKQAEVPSLQKQRRKLLSTDHPAFGTRKTLSSSDCFEGPVYVSGFFLSIDPNFTVGGKGCMNPNAQITTRDAAGNMARARYRCYIEYGGGVKLEALVRTQVGWISPRVVYSYIPYVVFLGKGFDVSLPFLFHFTMVSVLDEHGDNTGSFLYFSGTPWLGISVGFSHIRGGKMVLNPTKVVDPYREVSDFIGHVHYRQMGFVLVKCLGYLVCFLACVPATQRMLQYILPDPFHRHSEKPI</sequence>
<dbReference type="EMBL" id="LGTL01000004">
    <property type="protein sequence ID" value="KPA82965.1"/>
    <property type="molecule type" value="Genomic_DNA"/>
</dbReference>
<gene>
    <name evidence="2" type="ORF">ABB37_02709</name>
</gene>
<dbReference type="GeneID" id="26903000"/>
<comment type="caution">
    <text evidence="2">The sequence shown here is derived from an EMBL/GenBank/DDBJ whole genome shotgun (WGS) entry which is preliminary data.</text>
</comment>
<feature type="compositionally biased region" description="Low complexity" evidence="1">
    <location>
        <begin position="11"/>
        <end position="26"/>
    </location>
</feature>
<dbReference type="VEuPathDB" id="TriTrypDB:LpyrH10_04_2590"/>
<evidence type="ECO:0000256" key="1">
    <source>
        <dbReference type="SAM" id="MobiDB-lite"/>
    </source>
</evidence>
<reference evidence="2 3" key="1">
    <citation type="submission" date="2015-07" db="EMBL/GenBank/DDBJ databases">
        <title>High-quality genome of monoxenous trypanosomatid Leptomonas pyrrhocoris.</title>
        <authorList>
            <person name="Flegontov P."/>
            <person name="Butenko A."/>
            <person name="Firsov S."/>
            <person name="Vlcek C."/>
            <person name="Logacheva M.D."/>
            <person name="Field M."/>
            <person name="Filatov D."/>
            <person name="Flegontova O."/>
            <person name="Gerasimov E."/>
            <person name="Jackson A.P."/>
            <person name="Kelly S."/>
            <person name="Opperdoes F."/>
            <person name="O'Reilly A."/>
            <person name="Votypka J."/>
            <person name="Yurchenko V."/>
            <person name="Lukes J."/>
        </authorList>
    </citation>
    <scope>NUCLEOTIDE SEQUENCE [LARGE SCALE GENOMIC DNA]</scope>
    <source>
        <strain evidence="2">H10</strain>
    </source>
</reference>
<protein>
    <submittedName>
        <fullName evidence="2">Uncharacterized protein</fullName>
    </submittedName>
</protein>
<organism evidence="2 3">
    <name type="scientific">Leptomonas pyrrhocoris</name>
    <name type="common">Firebug parasite</name>
    <dbReference type="NCBI Taxonomy" id="157538"/>
    <lineage>
        <taxon>Eukaryota</taxon>
        <taxon>Discoba</taxon>
        <taxon>Euglenozoa</taxon>
        <taxon>Kinetoplastea</taxon>
        <taxon>Metakinetoplastina</taxon>
        <taxon>Trypanosomatida</taxon>
        <taxon>Trypanosomatidae</taxon>
        <taxon>Leishmaniinae</taxon>
        <taxon>Leptomonas</taxon>
    </lineage>
</organism>
<dbReference type="OrthoDB" id="276174at2759"/>
<accession>A0A0N0DXG8</accession>
<dbReference type="Proteomes" id="UP000037923">
    <property type="component" value="Unassembled WGS sequence"/>
</dbReference>
<keyword evidence="3" id="KW-1185">Reference proteome</keyword>
<dbReference type="AlphaFoldDB" id="A0A0N0DXG8"/>
<proteinExistence type="predicted"/>
<dbReference type="RefSeq" id="XP_015661404.1">
    <property type="nucleotide sequence ID" value="XM_015799802.1"/>
</dbReference>
<feature type="region of interest" description="Disordered" evidence="1">
    <location>
        <begin position="1"/>
        <end position="35"/>
    </location>
</feature>
<evidence type="ECO:0000313" key="2">
    <source>
        <dbReference type="EMBL" id="KPA82965.1"/>
    </source>
</evidence>
<dbReference type="OMA" id="HFTMVSI"/>
<name>A0A0N0DXG8_LEPPY</name>
<evidence type="ECO:0000313" key="3">
    <source>
        <dbReference type="Proteomes" id="UP000037923"/>
    </source>
</evidence>